<protein>
    <recommendedName>
        <fullName evidence="4">Peroxisomal trans-2-enoyl-CoA reductase</fullName>
    </recommendedName>
</protein>
<organism evidence="2 3">
    <name type="scientific">Triplophysa rosa</name>
    <name type="common">Cave loach</name>
    <dbReference type="NCBI Taxonomy" id="992332"/>
    <lineage>
        <taxon>Eukaryota</taxon>
        <taxon>Metazoa</taxon>
        <taxon>Chordata</taxon>
        <taxon>Craniata</taxon>
        <taxon>Vertebrata</taxon>
        <taxon>Euteleostomi</taxon>
        <taxon>Actinopterygii</taxon>
        <taxon>Neopterygii</taxon>
        <taxon>Teleostei</taxon>
        <taxon>Ostariophysi</taxon>
        <taxon>Cypriniformes</taxon>
        <taxon>Nemacheilidae</taxon>
        <taxon>Triplophysa</taxon>
    </lineage>
</organism>
<dbReference type="PANTHER" id="PTHR43658:SF5">
    <property type="entry name" value="SI:DKEY-238O13.4"/>
    <property type="match status" value="1"/>
</dbReference>
<comment type="caution">
    <text evidence="2">The sequence shown here is derived from an EMBL/GenBank/DDBJ whole genome shotgun (WGS) entry which is preliminary data.</text>
</comment>
<dbReference type="EMBL" id="JAFHDT010000012">
    <property type="protein sequence ID" value="KAI7802536.1"/>
    <property type="molecule type" value="Genomic_DNA"/>
</dbReference>
<evidence type="ECO:0000313" key="2">
    <source>
        <dbReference type="EMBL" id="KAI7802536.1"/>
    </source>
</evidence>
<dbReference type="SUPFAM" id="SSF51735">
    <property type="entry name" value="NAD(P)-binding Rossmann-fold domains"/>
    <property type="match status" value="1"/>
</dbReference>
<proteinExistence type="predicted"/>
<dbReference type="Gene3D" id="3.40.50.720">
    <property type="entry name" value="NAD(P)-binding Rossmann-like Domain"/>
    <property type="match status" value="1"/>
</dbReference>
<dbReference type="PANTHER" id="PTHR43658">
    <property type="entry name" value="SHORT-CHAIN DEHYDROGENASE/REDUCTASE"/>
    <property type="match status" value="1"/>
</dbReference>
<accession>A0A9W7TTX0</accession>
<reference evidence="2" key="1">
    <citation type="submission" date="2021-02" db="EMBL/GenBank/DDBJ databases">
        <title>Comparative genomics reveals that relaxation of natural selection precedes convergent phenotypic evolution of cavefish.</title>
        <authorList>
            <person name="Peng Z."/>
        </authorList>
    </citation>
    <scope>NUCLEOTIDE SEQUENCE</scope>
    <source>
        <tissue evidence="2">Muscle</tissue>
    </source>
</reference>
<dbReference type="GO" id="GO:0008670">
    <property type="term" value="F:2,4-dienoyl-CoA reductase (NADPH) activity"/>
    <property type="evidence" value="ECO:0007669"/>
    <property type="project" value="TreeGrafter"/>
</dbReference>
<keyword evidence="3" id="KW-1185">Reference proteome</keyword>
<dbReference type="GO" id="GO:0005739">
    <property type="term" value="C:mitochondrion"/>
    <property type="evidence" value="ECO:0007669"/>
    <property type="project" value="TreeGrafter"/>
</dbReference>
<evidence type="ECO:0000256" key="1">
    <source>
        <dbReference type="ARBA" id="ARBA00023002"/>
    </source>
</evidence>
<dbReference type="InterPro" id="IPR002347">
    <property type="entry name" value="SDR_fam"/>
</dbReference>
<sequence length="269" mass="29308">MSNGDRVVLALGGAGTVGSGIVKALLDRGFKVAVISRDNNKLEKLKGFVSPGTNNNLTTIVGNVGSEEAVEDVKQALLRSVGKITDVVSSLGFSWWQGGPPHTQPLKELQWVSISRVTDEEVFFTNDKQNICFIYKQVIETLLYSTFVSWKAFFPLVRDNPNSTYTFITGGAGEKLLMPGTGFLTIGAANALAFCQVLREEYPELKCKLNQVKINTGVATPDRMAPGYLNHLDLGEAVAKLVERRNKSHIIYSVSCPADLKTVILEGNL</sequence>
<name>A0A9W7TTX0_TRIRA</name>
<dbReference type="Pfam" id="PF00106">
    <property type="entry name" value="adh_short"/>
    <property type="match status" value="1"/>
</dbReference>
<dbReference type="InterPro" id="IPR036291">
    <property type="entry name" value="NAD(P)-bd_dom_sf"/>
</dbReference>
<evidence type="ECO:0000313" key="3">
    <source>
        <dbReference type="Proteomes" id="UP001059041"/>
    </source>
</evidence>
<dbReference type="GO" id="GO:0006635">
    <property type="term" value="P:fatty acid beta-oxidation"/>
    <property type="evidence" value="ECO:0007669"/>
    <property type="project" value="TreeGrafter"/>
</dbReference>
<dbReference type="Proteomes" id="UP001059041">
    <property type="component" value="Linkage Group LG12"/>
</dbReference>
<keyword evidence="1" id="KW-0560">Oxidoreductase</keyword>
<dbReference type="AlphaFoldDB" id="A0A9W7TTX0"/>
<gene>
    <name evidence="2" type="ORF">IRJ41_012750</name>
</gene>
<evidence type="ECO:0008006" key="4">
    <source>
        <dbReference type="Google" id="ProtNLM"/>
    </source>
</evidence>